<dbReference type="SUPFAM" id="SSF47323">
    <property type="entry name" value="Anticodon-binding domain of a subclass of class I aminoacyl-tRNA synthetases"/>
    <property type="match status" value="1"/>
</dbReference>
<evidence type="ECO:0000256" key="4">
    <source>
        <dbReference type="ARBA" id="ARBA00022490"/>
    </source>
</evidence>
<dbReference type="InterPro" id="IPR024909">
    <property type="entry name" value="Cys-tRNA/MSH_ligase"/>
</dbReference>
<protein>
    <recommendedName>
        <fullName evidence="13">Cysteine--tRNA ligase</fullName>
        <ecNumber evidence="13">6.1.1.16</ecNumber>
    </recommendedName>
    <alternativeName>
        <fullName evidence="13">Cysteinyl-tRNA synthetase</fullName>
        <shortName evidence="13">CysRS</shortName>
    </alternativeName>
</protein>
<evidence type="ECO:0000256" key="1">
    <source>
        <dbReference type="ARBA" id="ARBA00004496"/>
    </source>
</evidence>
<organism evidence="16 17">
    <name type="scientific">Labedaea rhizosphaerae</name>
    <dbReference type="NCBI Taxonomy" id="598644"/>
    <lineage>
        <taxon>Bacteria</taxon>
        <taxon>Bacillati</taxon>
        <taxon>Actinomycetota</taxon>
        <taxon>Actinomycetes</taxon>
        <taxon>Pseudonocardiales</taxon>
        <taxon>Pseudonocardiaceae</taxon>
        <taxon>Labedaea</taxon>
    </lineage>
</organism>
<dbReference type="InterPro" id="IPR015803">
    <property type="entry name" value="Cys-tRNA-ligase"/>
</dbReference>
<evidence type="ECO:0000256" key="9">
    <source>
        <dbReference type="ARBA" id="ARBA00022840"/>
    </source>
</evidence>
<keyword evidence="5 13" id="KW-0436">Ligase</keyword>
<dbReference type="FunFam" id="3.40.50.620:FF:000068">
    <property type="entry name" value="Cysteine--tRNA ligase"/>
    <property type="match status" value="1"/>
</dbReference>
<dbReference type="HAMAP" id="MF_00041">
    <property type="entry name" value="Cys_tRNA_synth"/>
    <property type="match status" value="1"/>
</dbReference>
<dbReference type="GO" id="GO:0004817">
    <property type="term" value="F:cysteine-tRNA ligase activity"/>
    <property type="evidence" value="ECO:0007669"/>
    <property type="project" value="UniProtKB-UniRule"/>
</dbReference>
<evidence type="ECO:0000313" key="17">
    <source>
        <dbReference type="Proteomes" id="UP000295444"/>
    </source>
</evidence>
<keyword evidence="8 13" id="KW-0862">Zinc</keyword>
<dbReference type="GO" id="GO:0005829">
    <property type="term" value="C:cytosol"/>
    <property type="evidence" value="ECO:0007669"/>
    <property type="project" value="TreeGrafter"/>
</dbReference>
<evidence type="ECO:0000259" key="15">
    <source>
        <dbReference type="SMART" id="SM00840"/>
    </source>
</evidence>
<dbReference type="Pfam" id="PF01406">
    <property type="entry name" value="tRNA-synt_1e"/>
    <property type="match status" value="1"/>
</dbReference>
<feature type="binding site" evidence="13">
    <location>
        <position position="247"/>
    </location>
    <ligand>
        <name>Zn(2+)</name>
        <dbReference type="ChEBI" id="CHEBI:29105"/>
    </ligand>
</feature>
<dbReference type="GO" id="GO:0006423">
    <property type="term" value="P:cysteinyl-tRNA aminoacylation"/>
    <property type="evidence" value="ECO:0007669"/>
    <property type="project" value="UniProtKB-UniRule"/>
</dbReference>
<dbReference type="NCBIfam" id="TIGR00435">
    <property type="entry name" value="cysS"/>
    <property type="match status" value="1"/>
</dbReference>
<dbReference type="PANTHER" id="PTHR10890:SF30">
    <property type="entry name" value="CYSTEINE--TRNA LIGASE"/>
    <property type="match status" value="1"/>
</dbReference>
<evidence type="ECO:0000256" key="13">
    <source>
        <dbReference type="HAMAP-Rule" id="MF_00041"/>
    </source>
</evidence>
<dbReference type="EC" id="6.1.1.16" evidence="13"/>
<feature type="binding site" evidence="13">
    <location>
        <position position="40"/>
    </location>
    <ligand>
        <name>Zn(2+)</name>
        <dbReference type="ChEBI" id="CHEBI:29105"/>
    </ligand>
</feature>
<evidence type="ECO:0000256" key="14">
    <source>
        <dbReference type="SAM" id="MobiDB-lite"/>
    </source>
</evidence>
<feature type="region of interest" description="Disordered" evidence="14">
    <location>
        <begin position="172"/>
        <end position="208"/>
    </location>
</feature>
<evidence type="ECO:0000256" key="7">
    <source>
        <dbReference type="ARBA" id="ARBA00022741"/>
    </source>
</evidence>
<dbReference type="GO" id="GO:0008270">
    <property type="term" value="F:zinc ion binding"/>
    <property type="evidence" value="ECO:0007669"/>
    <property type="project" value="UniProtKB-UniRule"/>
</dbReference>
<evidence type="ECO:0000256" key="10">
    <source>
        <dbReference type="ARBA" id="ARBA00022917"/>
    </source>
</evidence>
<dbReference type="SMART" id="SM00840">
    <property type="entry name" value="DALR_2"/>
    <property type="match status" value="1"/>
</dbReference>
<keyword evidence="7 13" id="KW-0547">Nucleotide-binding</keyword>
<accession>A0A4R6SMU2</accession>
<dbReference type="GO" id="GO:0005524">
    <property type="term" value="F:ATP binding"/>
    <property type="evidence" value="ECO:0007669"/>
    <property type="project" value="UniProtKB-UniRule"/>
</dbReference>
<dbReference type="InterPro" id="IPR014729">
    <property type="entry name" value="Rossmann-like_a/b/a_fold"/>
</dbReference>
<comment type="subcellular location">
    <subcellularLocation>
        <location evidence="1 13">Cytoplasm</location>
    </subcellularLocation>
</comment>
<dbReference type="Pfam" id="PF23493">
    <property type="entry name" value="CysS_C"/>
    <property type="match status" value="1"/>
</dbReference>
<dbReference type="Gene3D" id="1.20.120.1910">
    <property type="entry name" value="Cysteine-tRNA ligase, C-terminal anti-codon recognition domain"/>
    <property type="match status" value="1"/>
</dbReference>
<evidence type="ECO:0000313" key="16">
    <source>
        <dbReference type="EMBL" id="TDQ04662.1"/>
    </source>
</evidence>
<evidence type="ECO:0000256" key="5">
    <source>
        <dbReference type="ARBA" id="ARBA00022598"/>
    </source>
</evidence>
<comment type="cofactor">
    <cofactor evidence="13">
        <name>Zn(2+)</name>
        <dbReference type="ChEBI" id="CHEBI:29105"/>
    </cofactor>
    <text evidence="13">Binds 1 zinc ion per subunit.</text>
</comment>
<feature type="domain" description="Cysteinyl-tRNA synthetase class Ia DALR" evidence="15">
    <location>
        <begin position="350"/>
        <end position="412"/>
    </location>
</feature>
<gene>
    <name evidence="13" type="primary">cysS</name>
    <name evidence="16" type="ORF">EV186_101617</name>
</gene>
<dbReference type="InterPro" id="IPR009080">
    <property type="entry name" value="tRNAsynth_Ia_anticodon-bd"/>
</dbReference>
<evidence type="ECO:0000256" key="12">
    <source>
        <dbReference type="ARBA" id="ARBA00047398"/>
    </source>
</evidence>
<evidence type="ECO:0000256" key="11">
    <source>
        <dbReference type="ARBA" id="ARBA00023146"/>
    </source>
</evidence>
<feature type="short sequence motif" description="'KMSKS' region" evidence="13">
    <location>
        <begin position="274"/>
        <end position="278"/>
    </location>
</feature>
<proteinExistence type="inferred from homology"/>
<dbReference type="EMBL" id="SNXZ01000001">
    <property type="protein sequence ID" value="TDQ04662.1"/>
    <property type="molecule type" value="Genomic_DNA"/>
</dbReference>
<evidence type="ECO:0000256" key="8">
    <source>
        <dbReference type="ARBA" id="ARBA00022833"/>
    </source>
</evidence>
<dbReference type="Proteomes" id="UP000295444">
    <property type="component" value="Unassembled WGS sequence"/>
</dbReference>
<keyword evidence="10 13" id="KW-0648">Protein biosynthesis</keyword>
<dbReference type="InterPro" id="IPR015273">
    <property type="entry name" value="Cys-tRNA-synt_Ia_DALR"/>
</dbReference>
<comment type="similarity">
    <text evidence="2 13">Belongs to the class-I aminoacyl-tRNA synthetase family.</text>
</comment>
<feature type="binding site" evidence="13">
    <location>
        <position position="277"/>
    </location>
    <ligand>
        <name>ATP</name>
        <dbReference type="ChEBI" id="CHEBI:30616"/>
    </ligand>
</feature>
<reference evidence="16 17" key="1">
    <citation type="submission" date="2019-03" db="EMBL/GenBank/DDBJ databases">
        <title>Genomic Encyclopedia of Type Strains, Phase IV (KMG-IV): sequencing the most valuable type-strain genomes for metagenomic binning, comparative biology and taxonomic classification.</title>
        <authorList>
            <person name="Goeker M."/>
        </authorList>
    </citation>
    <scope>NUCLEOTIDE SEQUENCE [LARGE SCALE GENOMIC DNA]</scope>
    <source>
        <strain evidence="16 17">DSM 45361</strain>
    </source>
</reference>
<dbReference type="InterPro" id="IPR032678">
    <property type="entry name" value="tRNA-synt_1_cat_dom"/>
</dbReference>
<comment type="subunit">
    <text evidence="3 13">Monomer.</text>
</comment>
<feature type="binding site" evidence="13">
    <location>
        <position position="243"/>
    </location>
    <ligand>
        <name>Zn(2+)</name>
        <dbReference type="ChEBI" id="CHEBI:29105"/>
    </ligand>
</feature>
<dbReference type="InterPro" id="IPR056411">
    <property type="entry name" value="CysS_C"/>
</dbReference>
<dbReference type="PANTHER" id="PTHR10890">
    <property type="entry name" value="CYSTEINYL-TRNA SYNTHETASE"/>
    <property type="match status" value="1"/>
</dbReference>
<dbReference type="Pfam" id="PF09190">
    <property type="entry name" value="DALR_2"/>
    <property type="match status" value="1"/>
</dbReference>
<evidence type="ECO:0000256" key="6">
    <source>
        <dbReference type="ARBA" id="ARBA00022723"/>
    </source>
</evidence>
<feature type="short sequence motif" description="'HIGH' region" evidence="13">
    <location>
        <begin position="42"/>
        <end position="52"/>
    </location>
</feature>
<keyword evidence="4 13" id="KW-0963">Cytoplasm</keyword>
<dbReference type="Gene3D" id="3.40.50.620">
    <property type="entry name" value="HUPs"/>
    <property type="match status" value="1"/>
</dbReference>
<sequence>MGWSSPRTIVEVSLHLYDTATRGIREFHPVRSGSASIYVCGPTPQGMPHIGHVRSALNYDVLRRWLTTSGLDVQLVRNVTDIDDKILAKAEQNGRPWWEWAATHERAFEEAYEALGALPASIAPRATGHVTQMVELMQILIDRGHAYASEGDVYFSVTSFPEYGVLSRQKLDDVQQGETAATGKRDPRDFTLWKSAKPGEPSWPTPWGPGRPGWHLECSAMARTYFGSAFDIHGGGVDLIFPHHENELAQSHAAGDQFTQFWMHNAWTTMAGEKMSKSLGNVVSIPEMLAKARGQELRYYLIAPHYRSTIEYSEAALQEAVTSYRRIETFVRNVSDRLGTVPADGQPCAEFVAAMDDDLSTPKAFAAIHNTVREGNLALDRGDDTGARGAAASVRAMTAILGVDPLDPRWASSSGVDSAGHAALQSLIGDLLDERLRARANRDFATADSIRDRLTAAGIAVEDTPDGPLWTLKDG</sequence>
<feature type="binding site" evidence="13">
    <location>
        <position position="218"/>
    </location>
    <ligand>
        <name>Zn(2+)</name>
        <dbReference type="ChEBI" id="CHEBI:29105"/>
    </ligand>
</feature>
<dbReference type="SUPFAM" id="SSF52374">
    <property type="entry name" value="Nucleotidylyl transferase"/>
    <property type="match status" value="1"/>
</dbReference>
<evidence type="ECO:0000256" key="2">
    <source>
        <dbReference type="ARBA" id="ARBA00005594"/>
    </source>
</evidence>
<dbReference type="PRINTS" id="PR00983">
    <property type="entry name" value="TRNASYNTHCYS"/>
</dbReference>
<dbReference type="AlphaFoldDB" id="A0A4R6SMU2"/>
<name>A0A4R6SMU2_LABRH</name>
<keyword evidence="9 13" id="KW-0067">ATP-binding</keyword>
<keyword evidence="17" id="KW-1185">Reference proteome</keyword>
<keyword evidence="11 13" id="KW-0030">Aminoacyl-tRNA synthetase</keyword>
<comment type="caution">
    <text evidence="16">The sequence shown here is derived from an EMBL/GenBank/DDBJ whole genome shotgun (WGS) entry which is preliminary data.</text>
</comment>
<dbReference type="CDD" id="cd00672">
    <property type="entry name" value="CysRS_core"/>
    <property type="match status" value="1"/>
</dbReference>
<evidence type="ECO:0000256" key="3">
    <source>
        <dbReference type="ARBA" id="ARBA00011245"/>
    </source>
</evidence>
<keyword evidence="6 13" id="KW-0479">Metal-binding</keyword>
<comment type="catalytic activity">
    <reaction evidence="12 13">
        <text>tRNA(Cys) + L-cysteine + ATP = L-cysteinyl-tRNA(Cys) + AMP + diphosphate</text>
        <dbReference type="Rhea" id="RHEA:17773"/>
        <dbReference type="Rhea" id="RHEA-COMP:9661"/>
        <dbReference type="Rhea" id="RHEA-COMP:9679"/>
        <dbReference type="ChEBI" id="CHEBI:30616"/>
        <dbReference type="ChEBI" id="CHEBI:33019"/>
        <dbReference type="ChEBI" id="CHEBI:35235"/>
        <dbReference type="ChEBI" id="CHEBI:78442"/>
        <dbReference type="ChEBI" id="CHEBI:78517"/>
        <dbReference type="ChEBI" id="CHEBI:456215"/>
        <dbReference type="EC" id="6.1.1.16"/>
    </reaction>
</comment>